<keyword evidence="6 7" id="KW-0472">Membrane</keyword>
<gene>
    <name evidence="9" type="ORF">GCM10008933_01670</name>
</gene>
<evidence type="ECO:0000313" key="9">
    <source>
        <dbReference type="EMBL" id="GAA0374183.1"/>
    </source>
</evidence>
<evidence type="ECO:0000256" key="3">
    <source>
        <dbReference type="ARBA" id="ARBA00022475"/>
    </source>
</evidence>
<feature type="transmembrane region" description="Helical" evidence="7">
    <location>
        <begin position="66"/>
        <end position="89"/>
    </location>
</feature>
<evidence type="ECO:0000256" key="1">
    <source>
        <dbReference type="ARBA" id="ARBA00004651"/>
    </source>
</evidence>
<protein>
    <submittedName>
        <fullName evidence="9">Carbohydrate ABC transporter permease</fullName>
    </submittedName>
</protein>
<feature type="transmembrane region" description="Helical" evidence="7">
    <location>
        <begin position="101"/>
        <end position="122"/>
    </location>
</feature>
<reference evidence="9 10" key="1">
    <citation type="journal article" date="2019" name="Int. J. Syst. Evol. Microbiol.">
        <title>The Global Catalogue of Microorganisms (GCM) 10K type strain sequencing project: providing services to taxonomists for standard genome sequencing and annotation.</title>
        <authorList>
            <consortium name="The Broad Institute Genomics Platform"/>
            <consortium name="The Broad Institute Genome Sequencing Center for Infectious Disease"/>
            <person name="Wu L."/>
            <person name="Ma J."/>
        </authorList>
    </citation>
    <scope>NUCLEOTIDE SEQUENCE [LARGE SCALE GENOMIC DNA]</scope>
    <source>
        <strain evidence="9 10">JCM 12774</strain>
    </source>
</reference>
<evidence type="ECO:0000256" key="2">
    <source>
        <dbReference type="ARBA" id="ARBA00022448"/>
    </source>
</evidence>
<feature type="transmembrane region" description="Helical" evidence="7">
    <location>
        <begin position="178"/>
        <end position="203"/>
    </location>
</feature>
<feature type="transmembrane region" description="Helical" evidence="7">
    <location>
        <begin position="238"/>
        <end position="257"/>
    </location>
</feature>
<dbReference type="PANTHER" id="PTHR43744:SF3">
    <property type="entry name" value="LACTOSE TRANSPORT SYSTEM PERMEASE PROTEIN LACG"/>
    <property type="match status" value="1"/>
</dbReference>
<organism evidence="9 10">
    <name type="scientific">Paenibacillus motobuensis</name>
    <dbReference type="NCBI Taxonomy" id="295324"/>
    <lineage>
        <taxon>Bacteria</taxon>
        <taxon>Bacillati</taxon>
        <taxon>Bacillota</taxon>
        <taxon>Bacilli</taxon>
        <taxon>Bacillales</taxon>
        <taxon>Paenibacillaceae</taxon>
        <taxon>Paenibacillus</taxon>
    </lineage>
</organism>
<feature type="transmembrane region" description="Helical" evidence="7">
    <location>
        <begin position="12"/>
        <end position="32"/>
    </location>
</feature>
<evidence type="ECO:0000259" key="8">
    <source>
        <dbReference type="PROSITE" id="PS50928"/>
    </source>
</evidence>
<dbReference type="EMBL" id="BAAACX010000002">
    <property type="protein sequence ID" value="GAA0374183.1"/>
    <property type="molecule type" value="Genomic_DNA"/>
</dbReference>
<keyword evidence="4 7" id="KW-0812">Transmembrane</keyword>
<dbReference type="Pfam" id="PF00528">
    <property type="entry name" value="BPD_transp_1"/>
    <property type="match status" value="1"/>
</dbReference>
<keyword evidence="2 7" id="KW-0813">Transport</keyword>
<keyword evidence="5 7" id="KW-1133">Transmembrane helix</keyword>
<dbReference type="InterPro" id="IPR000515">
    <property type="entry name" value="MetI-like"/>
</dbReference>
<dbReference type="CDD" id="cd06261">
    <property type="entry name" value="TM_PBP2"/>
    <property type="match status" value="1"/>
</dbReference>
<evidence type="ECO:0000256" key="4">
    <source>
        <dbReference type="ARBA" id="ARBA00022692"/>
    </source>
</evidence>
<dbReference type="Proteomes" id="UP001500340">
    <property type="component" value="Unassembled WGS sequence"/>
</dbReference>
<evidence type="ECO:0000256" key="5">
    <source>
        <dbReference type="ARBA" id="ARBA00022989"/>
    </source>
</evidence>
<dbReference type="PROSITE" id="PS50928">
    <property type="entry name" value="ABC_TM1"/>
    <property type="match status" value="1"/>
</dbReference>
<dbReference type="PANTHER" id="PTHR43744">
    <property type="entry name" value="ABC TRANSPORTER PERMEASE PROTEIN MG189-RELATED-RELATED"/>
    <property type="match status" value="1"/>
</dbReference>
<comment type="subcellular location">
    <subcellularLocation>
        <location evidence="1 7">Cell membrane</location>
        <topology evidence="1 7">Multi-pass membrane protein</topology>
    </subcellularLocation>
</comment>
<dbReference type="RefSeq" id="WP_343856242.1">
    <property type="nucleotide sequence ID" value="NZ_BAAACX010000002.1"/>
</dbReference>
<accession>A0ABN0XVN9</accession>
<dbReference type="Gene3D" id="1.10.3720.10">
    <property type="entry name" value="MetI-like"/>
    <property type="match status" value="1"/>
</dbReference>
<dbReference type="InterPro" id="IPR035906">
    <property type="entry name" value="MetI-like_sf"/>
</dbReference>
<evidence type="ECO:0000256" key="7">
    <source>
        <dbReference type="RuleBase" id="RU363032"/>
    </source>
</evidence>
<evidence type="ECO:0000313" key="10">
    <source>
        <dbReference type="Proteomes" id="UP001500340"/>
    </source>
</evidence>
<feature type="domain" description="ABC transmembrane type-1" evidence="8">
    <location>
        <begin position="66"/>
        <end position="257"/>
    </location>
</feature>
<comment type="similarity">
    <text evidence="7">Belongs to the binding-protein-dependent transport system permease family.</text>
</comment>
<comment type="caution">
    <text evidence="9">The sequence shown here is derived from an EMBL/GenBank/DDBJ whole genome shotgun (WGS) entry which is preliminary data.</text>
</comment>
<evidence type="ECO:0000256" key="6">
    <source>
        <dbReference type="ARBA" id="ARBA00023136"/>
    </source>
</evidence>
<proteinExistence type="inferred from homology"/>
<sequence>MKNLLQWPKYAVLLLIAVFHIIPFYVLVNMSFKLPTETTSKWRFPADASWDNFVNAWQEADLLRAIFNNIFITVCAVALVVIVGALASYPLARHQTRFNMFIYTVSVSCLIVPALTILVPLYKFIVDLGGINTYWAAILTQVTFALPMTIFLYTGFINTVPRELDEAGLIDGSSRMGIFFRIILPLLKPITATVIIIMGVQIWNDYQFSIFFLQKVQVQTIPVALSQFISQFSNQLNWVAAGCLIGMMPMAIVYLCLQKYFIKGMADGAIKG</sequence>
<feature type="transmembrane region" description="Helical" evidence="7">
    <location>
        <begin position="134"/>
        <end position="157"/>
    </location>
</feature>
<keyword evidence="3" id="KW-1003">Cell membrane</keyword>
<keyword evidence="10" id="KW-1185">Reference proteome</keyword>
<name>A0ABN0XVN9_9BACL</name>
<dbReference type="SUPFAM" id="SSF161098">
    <property type="entry name" value="MetI-like"/>
    <property type="match status" value="1"/>
</dbReference>